<feature type="compositionally biased region" description="Polar residues" evidence="7">
    <location>
        <begin position="943"/>
        <end position="952"/>
    </location>
</feature>
<feature type="compositionally biased region" description="Polar residues" evidence="7">
    <location>
        <begin position="1932"/>
        <end position="1941"/>
    </location>
</feature>
<keyword evidence="2" id="KW-0677">Repeat</keyword>
<dbReference type="GO" id="GO:0045944">
    <property type="term" value="P:positive regulation of transcription by RNA polymerase II"/>
    <property type="evidence" value="ECO:0007669"/>
    <property type="project" value="TreeGrafter"/>
</dbReference>
<feature type="transmembrane region" description="Helical" evidence="8">
    <location>
        <begin position="2192"/>
        <end position="2211"/>
    </location>
</feature>
<feature type="compositionally biased region" description="Basic and acidic residues" evidence="7">
    <location>
        <begin position="953"/>
        <end position="962"/>
    </location>
</feature>
<feature type="compositionally biased region" description="Low complexity" evidence="7">
    <location>
        <begin position="1121"/>
        <end position="1130"/>
    </location>
</feature>
<organism evidence="10 11">
    <name type="scientific">Homarus americanus</name>
    <name type="common">American lobster</name>
    <dbReference type="NCBI Taxonomy" id="6706"/>
    <lineage>
        <taxon>Eukaryota</taxon>
        <taxon>Metazoa</taxon>
        <taxon>Ecdysozoa</taxon>
        <taxon>Arthropoda</taxon>
        <taxon>Crustacea</taxon>
        <taxon>Multicrustacea</taxon>
        <taxon>Malacostraca</taxon>
        <taxon>Eumalacostraca</taxon>
        <taxon>Eucarida</taxon>
        <taxon>Decapoda</taxon>
        <taxon>Pleocyemata</taxon>
        <taxon>Astacidea</taxon>
        <taxon>Nephropoidea</taxon>
        <taxon>Nephropidae</taxon>
        <taxon>Homarus</taxon>
    </lineage>
</organism>
<dbReference type="PROSITE" id="PS50172">
    <property type="entry name" value="BRCT"/>
    <property type="match status" value="1"/>
</dbReference>
<dbReference type="InterPro" id="IPR001357">
    <property type="entry name" value="BRCT_dom"/>
</dbReference>
<sequence length="2228" mass="246098">IHQVVKGPRSSAQCPLCLAHITRRSLDQNNKITSLVAAVRKIISSIKKDCCFEVTPSKYRPRPRPTITAEDDDSENEENDEPRRGTRKRGVTAHYNPEVYIPKPRARSAKQRILTSNGGQELSLHTDGKPQTQRADAGISDCIERVIVDVISQEHSYSSPTKQEPLERKSLIPSLTRGKGARGGGVVLRGRGRLTGGGTRGGHSSLIGKSARNSRRPIATYLGKKEINTKTGGDLLSVSQQIENTIVFPGESLNYTEESSQHLSEKLGREKPTDKVAKWLHTSSEVGFRIGASHSSDSLLKSDSESTQYYIPPEKDVGKDLQSSAQTLMENKSSSDTSIKKSIHTNKESCSSSTPKSKGSITTSFIGSKKFFKSKDGKISPVVESQDDVETQIFNPAEYMTGTPSDPYNFIPSQRTPKNTKIAPKRGRGVKSRARGALSMTRGRVRGRGRGQGTPIRPEGFDRIDDSIISTSMSVNLTYQKQSTPVTKGAKLKQNVNLSVIKPPKITINFAGKKQIDSVIMSNHDDDDDDHHDIPDSCPVNTENEFDVLVSDVKENKTCNSSQVADPLCNNIIEEDKEANLIFVTPAEGGRVSAAVDVTTGTKAEVKKGGKKRPNEDTVGVNEGNKKTKKKQTISDVEGSSSSSSSNRSQTARNKRSKAEKAQKEVEALCSMFEDIEQFELNTVFTKEEELNKQKRIKERESLLRENISFMEQTFENTQINKTIPSKVSKGENVMPPPKVPTRNRKVRFNANTSVEQNEPHTCQESTPSVSTRSSGKILTNNTTGCTSSHNVRYASEMKSKFIDTNKTVAVLVNVKNAKSPGWSHVEGARKDLKIRQTSLNITGGEQRSMNDSRTDGGTCGHSVNTITSSQETDVTIDEETQQFDVEHLSSSHSKTERVKKLKNIVSQMRLEEENKKAQTKLKKTEKTREISCRENIEHDKNPQTSQILQSDKNTKDNKIDKPQSTNLPEVQCSETEPFCTDEQVEGNVSYNIISSRTSVKFSLQSLLTNSKKDDSIPTKCEDQNDNLVENEEKDSSLPSRRTFSLTANTQDLSVLNSDCESAGKPPSVKPPCVSFSLVEDLKEISDVQSNSVEPLRKVVTTSASSSTVMSKPRPPHHAMSPSSTPGSSSKTFLFPKSDDPLQRNMSFKTSQTSPSCLSSSKNSSTDSQVIHGSRLVPFKSMGSLCSERKCCSGTVVSKTEKAVMQTDLQAAANSCGDEEGNPNDKLTPQQCEAEAQTLSESAASEKKNVEPESHLLEETQVLYGSEMVPGSCCTEDMEVALSFPVNIGIKTCTRKNFQSTNTLTEQVAENSELNLNIDKKGSNKSKKSTDTQTRVEDSSNGQTPAQSSSPSSEIPLDKCALKRLTSYIESSSANLNQNTESQQSTSLLAVADISENKLTRAARISSLSSENVKMDEKPAERTERRTQGAQKTKERGMLPRTVINDEELVEVEKENLKNTGNLQPTINRPRRKPLQSGQPVLENIMSQVSKDGKIPPIEKDELTPVQRSQESQKTVNSQNKATNSKLLFSTDSSDRSNTKGKKDDLLTLGSVENRDPDNSGDDSPCIDNLDSSNRRFKRIRMPTNSDSSSEESDTEVIMNPPKRKPKIISTSSSNSSAVQKSQKTKFEKPELFPLDSEEMRDLERLDQNVWEFFGHPDEDLMDKKDDDQNSHTSIEDVNSQKIKSVVESDDAPLTTLTIPSDEEEIPSTAEVLRNVNQDLNLIKSMRKNKKKIDLEIITLGSSQDTLHSANVPSLSLGTKMLFARVNKSLSKAEALLDENSTTCKDKNIPLEEQNSTKAEVSRDKKPGKKSPSDKADIQDGQPVKIIEESDEEHENEVDNVSHSSVYSNQSEAISTQKQNQVKAKVRELEAAMKKKDVVEEDDDPNDVLSPTCPLADDSGEESEELFTSLPELTVSNEPKLPPSNDPIISQKPASSTTRVSTRGPPQLVCTGLTASEMGKVQDLVNKLASPGSSVKRLWDTSVTHVVVKTESGLHAQRTLKYLFGIAAGCWVITLQWVLDSLSTKKLLPEEDYEVIDCTGVPGPNKGRTKLIPLFTNCEFYVMPPFVDVTIQQFRELIKLCGAQIVDSPLKFSENNRSMKLIIVQTDGSHHPEETLKKYEKPESCGSLLPPTFTYARDPGTLVLEVGNIIVIVGRPLLGSTFNGWDIINNQSALSYYNSCREEDRRKLNDHLITYLYLIYLLGSAMMVFWYQPQLVYPGYAFHPNSND</sequence>
<feature type="region of interest" description="Disordered" evidence="7">
    <location>
        <begin position="1012"/>
        <end position="1046"/>
    </location>
</feature>
<feature type="region of interest" description="Disordered" evidence="7">
    <location>
        <begin position="117"/>
        <end position="136"/>
    </location>
</feature>
<keyword evidence="3" id="KW-0227">DNA damage</keyword>
<feature type="compositionally biased region" description="Basic and acidic residues" evidence="7">
    <location>
        <begin position="1491"/>
        <end position="1503"/>
    </location>
</feature>
<keyword evidence="8" id="KW-0812">Transmembrane</keyword>
<dbReference type="SUPFAM" id="SSF52113">
    <property type="entry name" value="BRCT domain"/>
    <property type="match status" value="2"/>
</dbReference>
<feature type="compositionally biased region" description="Low complexity" evidence="7">
    <location>
        <begin position="1102"/>
        <end position="1111"/>
    </location>
</feature>
<feature type="region of interest" description="Disordered" evidence="7">
    <location>
        <begin position="934"/>
        <end position="970"/>
    </location>
</feature>
<dbReference type="GO" id="GO:0000724">
    <property type="term" value="P:double-strand break repair via homologous recombination"/>
    <property type="evidence" value="ECO:0007669"/>
    <property type="project" value="TreeGrafter"/>
</dbReference>
<feature type="compositionally biased region" description="Polar residues" evidence="7">
    <location>
        <begin position="1037"/>
        <end position="1046"/>
    </location>
</feature>
<evidence type="ECO:0000313" key="10">
    <source>
        <dbReference type="EMBL" id="KAG7177432.1"/>
    </source>
</evidence>
<feature type="compositionally biased region" description="Low complexity" evidence="7">
    <location>
        <begin position="1151"/>
        <end position="1168"/>
    </location>
</feature>
<keyword evidence="8" id="KW-0472">Membrane</keyword>
<feature type="compositionally biased region" description="Basic and acidic residues" evidence="7">
    <location>
        <begin position="604"/>
        <end position="616"/>
    </location>
</feature>
<evidence type="ECO:0000256" key="6">
    <source>
        <dbReference type="SAM" id="Coils"/>
    </source>
</evidence>
<dbReference type="InterPro" id="IPR036420">
    <property type="entry name" value="BRCT_dom_sf"/>
</dbReference>
<evidence type="ECO:0000259" key="9">
    <source>
        <dbReference type="PROSITE" id="PS50172"/>
    </source>
</evidence>
<feature type="compositionally biased region" description="Basic and acidic residues" evidence="7">
    <location>
        <begin position="1800"/>
        <end position="1818"/>
    </location>
</feature>
<keyword evidence="11" id="KW-1185">Reference proteome</keyword>
<feature type="region of interest" description="Disordered" evidence="7">
    <location>
        <begin position="1455"/>
        <end position="1627"/>
    </location>
</feature>
<dbReference type="Gene3D" id="3.40.50.10190">
    <property type="entry name" value="BRCT domain"/>
    <property type="match status" value="2"/>
</dbReference>
<evidence type="ECO:0000256" key="8">
    <source>
        <dbReference type="SAM" id="Phobius"/>
    </source>
</evidence>
<name>A0A8J5NCW5_HOMAM</name>
<dbReference type="SMART" id="SM00292">
    <property type="entry name" value="BRCT"/>
    <property type="match status" value="2"/>
</dbReference>
<feature type="compositionally biased region" description="Basic and acidic residues" evidence="7">
    <location>
        <begin position="1533"/>
        <end position="1546"/>
    </location>
</feature>
<evidence type="ECO:0000313" key="11">
    <source>
        <dbReference type="Proteomes" id="UP000747542"/>
    </source>
</evidence>
<evidence type="ECO:0000256" key="3">
    <source>
        <dbReference type="ARBA" id="ARBA00022763"/>
    </source>
</evidence>
<feature type="compositionally biased region" description="Acidic residues" evidence="7">
    <location>
        <begin position="69"/>
        <end position="80"/>
    </location>
</feature>
<feature type="region of interest" description="Disordered" evidence="7">
    <location>
        <begin position="1102"/>
        <end position="1169"/>
    </location>
</feature>
<feature type="region of interest" description="Disordered" evidence="7">
    <location>
        <begin position="1657"/>
        <end position="1680"/>
    </location>
</feature>
<dbReference type="Proteomes" id="UP000747542">
    <property type="component" value="Unassembled WGS sequence"/>
</dbReference>
<feature type="region of interest" description="Disordered" evidence="7">
    <location>
        <begin position="175"/>
        <end position="209"/>
    </location>
</feature>
<feature type="region of interest" description="Disordered" evidence="7">
    <location>
        <begin position="55"/>
        <end position="93"/>
    </location>
</feature>
<feature type="region of interest" description="Disordered" evidence="7">
    <location>
        <begin position="399"/>
        <end position="462"/>
    </location>
</feature>
<feature type="compositionally biased region" description="Polar residues" evidence="7">
    <location>
        <begin position="862"/>
        <end position="872"/>
    </location>
</feature>
<feature type="compositionally biased region" description="Gly residues" evidence="7">
    <location>
        <begin position="181"/>
        <end position="201"/>
    </location>
</feature>
<keyword evidence="4" id="KW-0234">DNA repair</keyword>
<reference evidence="10" key="1">
    <citation type="journal article" date="2021" name="Sci. Adv.">
        <title>The American lobster genome reveals insights on longevity, neural, and immune adaptations.</title>
        <authorList>
            <person name="Polinski J.M."/>
            <person name="Zimin A.V."/>
            <person name="Clark K.F."/>
            <person name="Kohn A.B."/>
            <person name="Sadowski N."/>
            <person name="Timp W."/>
            <person name="Ptitsyn A."/>
            <person name="Khanna P."/>
            <person name="Romanova D.Y."/>
            <person name="Williams P."/>
            <person name="Greenwood S.J."/>
            <person name="Moroz L.L."/>
            <person name="Walt D.R."/>
            <person name="Bodnar A.G."/>
        </authorList>
    </citation>
    <scope>NUCLEOTIDE SEQUENCE</scope>
    <source>
        <strain evidence="10">GMGI-L3</strain>
    </source>
</reference>
<evidence type="ECO:0000256" key="7">
    <source>
        <dbReference type="SAM" id="MobiDB-lite"/>
    </source>
</evidence>
<dbReference type="GO" id="GO:0004842">
    <property type="term" value="F:ubiquitin-protein transferase activity"/>
    <property type="evidence" value="ECO:0007669"/>
    <property type="project" value="TreeGrafter"/>
</dbReference>
<feature type="compositionally biased region" description="Basic and acidic residues" evidence="7">
    <location>
        <begin position="1318"/>
        <end position="1338"/>
    </location>
</feature>
<feature type="domain" description="BRCT" evidence="9">
    <location>
        <begin position="1972"/>
        <end position="2035"/>
    </location>
</feature>
<proteinExistence type="predicted"/>
<comment type="subcellular location">
    <subcellularLocation>
        <location evidence="1">Nucleus</location>
    </subcellularLocation>
</comment>
<gene>
    <name evidence="10" type="primary">Brca1-L</name>
    <name evidence="10" type="ORF">Hamer_G016725</name>
</gene>
<feature type="compositionally biased region" description="Polar residues" evidence="7">
    <location>
        <begin position="1844"/>
        <end position="1861"/>
    </location>
</feature>
<feature type="compositionally biased region" description="Polar residues" evidence="7">
    <location>
        <begin position="1339"/>
        <end position="1353"/>
    </location>
</feature>
<dbReference type="EMBL" id="JAHLQT010002318">
    <property type="protein sequence ID" value="KAG7177432.1"/>
    <property type="molecule type" value="Genomic_DNA"/>
</dbReference>
<feature type="compositionally biased region" description="Basic and acidic residues" evidence="7">
    <location>
        <begin position="1413"/>
        <end position="1434"/>
    </location>
</feature>
<feature type="region of interest" description="Disordered" evidence="7">
    <location>
        <begin position="1410"/>
        <end position="1434"/>
    </location>
</feature>
<evidence type="ECO:0000256" key="4">
    <source>
        <dbReference type="ARBA" id="ARBA00023204"/>
    </source>
</evidence>
<feature type="compositionally biased region" description="Basic and acidic residues" evidence="7">
    <location>
        <begin position="1012"/>
        <end position="1023"/>
    </location>
</feature>
<feature type="region of interest" description="Disordered" evidence="7">
    <location>
        <begin position="602"/>
        <end position="661"/>
    </location>
</feature>
<keyword evidence="8" id="KW-1133">Transmembrane helix</keyword>
<feature type="region of interest" description="Disordered" evidence="7">
    <location>
        <begin position="754"/>
        <end position="782"/>
    </location>
</feature>
<feature type="region of interest" description="Disordered" evidence="7">
    <location>
        <begin position="1786"/>
        <end position="1861"/>
    </location>
</feature>
<accession>A0A8J5NCW5</accession>
<dbReference type="GO" id="GO:0031436">
    <property type="term" value="C:BRCA1-BARD1 complex"/>
    <property type="evidence" value="ECO:0007669"/>
    <property type="project" value="TreeGrafter"/>
</dbReference>
<feature type="compositionally biased region" description="Polar residues" evidence="7">
    <location>
        <begin position="1671"/>
        <end position="1680"/>
    </location>
</feature>
<protein>
    <submittedName>
        <fullName evidence="10">Breast cancer type 1 susceptibility protein-like</fullName>
    </submittedName>
</protein>
<feature type="non-terminal residue" evidence="10">
    <location>
        <position position="2228"/>
    </location>
</feature>
<feature type="transmembrane region" description="Helical" evidence="8">
    <location>
        <begin position="2002"/>
        <end position="2019"/>
    </location>
</feature>
<evidence type="ECO:0000256" key="2">
    <source>
        <dbReference type="ARBA" id="ARBA00022737"/>
    </source>
</evidence>
<feature type="coiled-coil region" evidence="6">
    <location>
        <begin position="899"/>
        <end position="928"/>
    </location>
</feature>
<dbReference type="InterPro" id="IPR031099">
    <property type="entry name" value="BRCA1-associated"/>
</dbReference>
<dbReference type="GO" id="GO:0070531">
    <property type="term" value="C:BRCA1-A complex"/>
    <property type="evidence" value="ECO:0007669"/>
    <property type="project" value="TreeGrafter"/>
</dbReference>
<dbReference type="PANTHER" id="PTHR13763:SF0">
    <property type="entry name" value="BREAST CANCER TYPE 1 SUSCEPTIBILITY PROTEIN"/>
    <property type="match status" value="1"/>
</dbReference>
<dbReference type="PANTHER" id="PTHR13763">
    <property type="entry name" value="BREAST CANCER TYPE 1 SUSCEPTIBILITY PROTEIN BRCA1"/>
    <property type="match status" value="1"/>
</dbReference>
<feature type="compositionally biased region" description="Polar residues" evidence="7">
    <location>
        <begin position="402"/>
        <end position="419"/>
    </location>
</feature>
<feature type="region of interest" description="Disordered" evidence="7">
    <location>
        <begin position="1315"/>
        <end position="1357"/>
    </location>
</feature>
<feature type="compositionally biased region" description="Polar residues" evidence="7">
    <location>
        <begin position="1506"/>
        <end position="1532"/>
    </location>
</feature>
<keyword evidence="5" id="KW-0539">Nucleus</keyword>
<feature type="region of interest" description="Disordered" evidence="7">
    <location>
        <begin position="328"/>
        <end position="360"/>
    </location>
</feature>
<feature type="compositionally biased region" description="Basic residues" evidence="7">
    <location>
        <begin position="423"/>
        <end position="434"/>
    </location>
</feature>
<feature type="region of interest" description="Disordered" evidence="7">
    <location>
        <begin position="1875"/>
        <end position="1946"/>
    </location>
</feature>
<keyword evidence="6" id="KW-0175">Coiled coil</keyword>
<feature type="region of interest" description="Disordered" evidence="7">
    <location>
        <begin position="845"/>
        <end position="872"/>
    </location>
</feature>
<comment type="caution">
    <text evidence="10">The sequence shown here is derived from an EMBL/GenBank/DDBJ whole genome shotgun (WGS) entry which is preliminary data.</text>
</comment>
<evidence type="ECO:0000256" key="5">
    <source>
        <dbReference type="ARBA" id="ARBA00023242"/>
    </source>
</evidence>
<feature type="compositionally biased region" description="Acidic residues" evidence="7">
    <location>
        <begin position="1829"/>
        <end position="1838"/>
    </location>
</feature>
<feature type="compositionally biased region" description="Low complexity" evidence="7">
    <location>
        <begin position="348"/>
        <end position="360"/>
    </location>
</feature>
<evidence type="ECO:0000256" key="1">
    <source>
        <dbReference type="ARBA" id="ARBA00004123"/>
    </source>
</evidence>
<feature type="compositionally biased region" description="Basic and acidic residues" evidence="7">
    <location>
        <begin position="1657"/>
        <end position="1670"/>
    </location>
</feature>